<dbReference type="SUPFAM" id="SSF53850">
    <property type="entry name" value="Periplasmic binding protein-like II"/>
    <property type="match status" value="1"/>
</dbReference>
<evidence type="ECO:0008006" key="3">
    <source>
        <dbReference type="Google" id="ProtNLM"/>
    </source>
</evidence>
<dbReference type="EMBL" id="KF901169">
    <property type="protein sequence ID" value="AIF20605.1"/>
    <property type="molecule type" value="Genomic_DNA"/>
</dbReference>
<sequence>MSQSSEPKWLQELERDAKADGKLIIYASLRGVLQNSVKAFRQKYEHLNLHVEYISSHPVPIERRIEREAVLFKDLPSDGDNRHIEPGTADVVMMPQFMLIQMTNKGLLRSCRQEIKKTHLKLWPDVIKNEDATWAAMAVEPTGVVYNDALFKHLYGSLDHLPTTFDEYIDPKWGKHDGQVGVAGQKIQSSHAIQSLVRFPEGKMGFFYLISLKEHLGESKWTELMKGMAKNVPPSTYECLLHMTHNLGLGQHLFGLPATLRKQGMGDDYSYMREGGLKPLVLTDVPPSAIARCAGLTEAGKNKAAGELFLNFIFSDTWQNELGRTLDGMVPARPGTVTEYWVSQALDKGFIHYPKPEHVAKEAEYIEEFESLGLGSTLPKGIG</sequence>
<dbReference type="Gene3D" id="3.40.190.10">
    <property type="entry name" value="Periplasmic binding protein-like II"/>
    <property type="match status" value="2"/>
</dbReference>
<name>A0A075HYJ0_9ARCH</name>
<evidence type="ECO:0000256" key="1">
    <source>
        <dbReference type="ARBA" id="ARBA00022729"/>
    </source>
</evidence>
<evidence type="ECO:0000313" key="2">
    <source>
        <dbReference type="EMBL" id="AIF20605.1"/>
    </source>
</evidence>
<dbReference type="PANTHER" id="PTHR30006">
    <property type="entry name" value="THIAMINE-BINDING PERIPLASMIC PROTEIN-RELATED"/>
    <property type="match status" value="1"/>
</dbReference>
<reference evidence="2" key="1">
    <citation type="journal article" date="2014" name="Genome Biol. Evol.">
        <title>Pangenome evidence for extensive interdomain horizontal transfer affecting lineage core and shell genes in uncultured planktonic thaumarchaeota and euryarchaeota.</title>
        <authorList>
            <person name="Deschamps P."/>
            <person name="Zivanovic Y."/>
            <person name="Moreira D."/>
            <person name="Rodriguez-Valera F."/>
            <person name="Lopez-Garcia P."/>
        </authorList>
    </citation>
    <scope>NUCLEOTIDE SEQUENCE</scope>
</reference>
<keyword evidence="1" id="KW-0732">Signal</keyword>
<organism evidence="2">
    <name type="scientific">uncultured marine thaumarchaeote KM3_90_H07</name>
    <dbReference type="NCBI Taxonomy" id="1456345"/>
    <lineage>
        <taxon>Archaea</taxon>
        <taxon>Nitrososphaerota</taxon>
        <taxon>environmental samples</taxon>
    </lineage>
</organism>
<dbReference type="AlphaFoldDB" id="A0A075HYJ0"/>
<accession>A0A075HYJ0</accession>
<proteinExistence type="predicted"/>
<protein>
    <recommendedName>
        <fullName evidence="3">Extracellular solute-binding protein</fullName>
    </recommendedName>
</protein>